<name>A0ABQ2NPG7_9BACI</name>
<dbReference type="PANTHER" id="PTHR43479">
    <property type="entry name" value="ACREF/ENVCD OPERON REPRESSOR-RELATED"/>
    <property type="match status" value="1"/>
</dbReference>
<feature type="domain" description="HTH tetR-type" evidence="4">
    <location>
        <begin position="9"/>
        <end position="70"/>
    </location>
</feature>
<reference evidence="6" key="1">
    <citation type="journal article" date="2019" name="Int. J. Syst. Evol. Microbiol.">
        <title>The Global Catalogue of Microorganisms (GCM) 10K type strain sequencing project: providing services to taxonomists for standard genome sequencing and annotation.</title>
        <authorList>
            <consortium name="The Broad Institute Genomics Platform"/>
            <consortium name="The Broad Institute Genome Sequencing Center for Infectious Disease"/>
            <person name="Wu L."/>
            <person name="Ma J."/>
        </authorList>
    </citation>
    <scope>NUCLEOTIDE SEQUENCE [LARGE SCALE GENOMIC DNA]</scope>
    <source>
        <strain evidence="6">CGMCC 1.7693</strain>
    </source>
</reference>
<dbReference type="InterPro" id="IPR009057">
    <property type="entry name" value="Homeodomain-like_sf"/>
</dbReference>
<dbReference type="Gene3D" id="1.10.357.10">
    <property type="entry name" value="Tetracycline Repressor, domain 2"/>
    <property type="match status" value="1"/>
</dbReference>
<keyword evidence="1" id="KW-0678">Repressor</keyword>
<feature type="DNA-binding region" description="H-T-H motif" evidence="3">
    <location>
        <begin position="33"/>
        <end position="52"/>
    </location>
</feature>
<evidence type="ECO:0000256" key="2">
    <source>
        <dbReference type="ARBA" id="ARBA00023125"/>
    </source>
</evidence>
<dbReference type="InterPro" id="IPR001647">
    <property type="entry name" value="HTH_TetR"/>
</dbReference>
<evidence type="ECO:0000313" key="5">
    <source>
        <dbReference type="EMBL" id="GGP08478.1"/>
    </source>
</evidence>
<gene>
    <name evidence="5" type="ORF">GCM10011346_08680</name>
</gene>
<protein>
    <submittedName>
        <fullName evidence="5">TetR family transcriptional regulator</fullName>
    </submittedName>
</protein>
<dbReference type="InterPro" id="IPR050624">
    <property type="entry name" value="HTH-type_Tx_Regulator"/>
</dbReference>
<dbReference type="EMBL" id="BMLW01000002">
    <property type="protein sequence ID" value="GGP08478.1"/>
    <property type="molecule type" value="Genomic_DNA"/>
</dbReference>
<dbReference type="PANTHER" id="PTHR43479:SF11">
    <property type="entry name" value="ACREF_ENVCD OPERON REPRESSOR-RELATED"/>
    <property type="match status" value="1"/>
</dbReference>
<dbReference type="Proteomes" id="UP000641206">
    <property type="component" value="Unassembled WGS sequence"/>
</dbReference>
<evidence type="ECO:0000256" key="3">
    <source>
        <dbReference type="PROSITE-ProRule" id="PRU00335"/>
    </source>
</evidence>
<dbReference type="SUPFAM" id="SSF46689">
    <property type="entry name" value="Homeodomain-like"/>
    <property type="match status" value="1"/>
</dbReference>
<organism evidence="5 6">
    <name type="scientific">Oceanobacillus neutriphilus</name>
    <dbReference type="NCBI Taxonomy" id="531815"/>
    <lineage>
        <taxon>Bacteria</taxon>
        <taxon>Bacillati</taxon>
        <taxon>Bacillota</taxon>
        <taxon>Bacilli</taxon>
        <taxon>Bacillales</taxon>
        <taxon>Bacillaceae</taxon>
        <taxon>Oceanobacillus</taxon>
    </lineage>
</organism>
<keyword evidence="2 3" id="KW-0238">DNA-binding</keyword>
<dbReference type="PROSITE" id="PS50977">
    <property type="entry name" value="HTH_TETR_2"/>
    <property type="match status" value="1"/>
</dbReference>
<dbReference type="Pfam" id="PF00440">
    <property type="entry name" value="TetR_N"/>
    <property type="match status" value="1"/>
</dbReference>
<evidence type="ECO:0000256" key="1">
    <source>
        <dbReference type="ARBA" id="ARBA00022491"/>
    </source>
</evidence>
<keyword evidence="6" id="KW-1185">Reference proteome</keyword>
<evidence type="ECO:0000259" key="4">
    <source>
        <dbReference type="PROSITE" id="PS50977"/>
    </source>
</evidence>
<comment type="caution">
    <text evidence="5">The sequence shown here is derived from an EMBL/GenBank/DDBJ whole genome shotgun (WGS) entry which is preliminary data.</text>
</comment>
<evidence type="ECO:0000313" key="6">
    <source>
        <dbReference type="Proteomes" id="UP000641206"/>
    </source>
</evidence>
<sequence length="199" mass="23514">MNGFEKRTEEKKKKVLEAAFELMNRTEEGKNITMDKIAKHANVGKATLFKYFGSKDNLIHEVFKYYLEKMIDTAKDIMNENKPFDETLIALSQNKIQFLNQINQSFYLKMMAYLTEKDEEGWSVMMQKYTRENYGMMLDLFHRGRKEGRVDIKYSDEFLLLYFQAIVEGISSPQIYERIASYTEEWTEMLIKGIAPGRD</sequence>
<proteinExistence type="predicted"/>
<accession>A0ABQ2NPG7</accession>